<organism evidence="4 5">
    <name type="scientific">Cannabis sativa</name>
    <name type="common">Hemp</name>
    <name type="synonym">Marijuana</name>
    <dbReference type="NCBI Taxonomy" id="3483"/>
    <lineage>
        <taxon>Eukaryota</taxon>
        <taxon>Viridiplantae</taxon>
        <taxon>Streptophyta</taxon>
        <taxon>Embryophyta</taxon>
        <taxon>Tracheophyta</taxon>
        <taxon>Spermatophyta</taxon>
        <taxon>Magnoliopsida</taxon>
        <taxon>eudicotyledons</taxon>
        <taxon>Gunneridae</taxon>
        <taxon>Pentapetalae</taxon>
        <taxon>rosids</taxon>
        <taxon>fabids</taxon>
        <taxon>Rosales</taxon>
        <taxon>Cannabaceae</taxon>
        <taxon>Cannabis</taxon>
    </lineage>
</organism>
<reference evidence="4" key="1">
    <citation type="submission" date="2018-11" db="EMBL/GenBank/DDBJ databases">
        <authorList>
            <person name="Grassa J C."/>
        </authorList>
    </citation>
    <scope>NUCLEOTIDE SEQUENCE [LARGE SCALE GENOMIC DNA]</scope>
</reference>
<dbReference type="SUPFAM" id="SSF49764">
    <property type="entry name" value="HSP20-like chaperones"/>
    <property type="match status" value="1"/>
</dbReference>
<evidence type="ECO:0000259" key="3">
    <source>
        <dbReference type="PROSITE" id="PS01031"/>
    </source>
</evidence>
<evidence type="ECO:0000313" key="5">
    <source>
        <dbReference type="Proteomes" id="UP000596661"/>
    </source>
</evidence>
<dbReference type="AlphaFoldDB" id="A0A803PUL3"/>
<dbReference type="Gramene" id="evm.model.06.1464">
    <property type="protein sequence ID" value="cds.evm.model.06.1464"/>
    <property type="gene ID" value="evm.TU.06.1464"/>
</dbReference>
<name>A0A803PUL3_CANSA</name>
<evidence type="ECO:0000256" key="1">
    <source>
        <dbReference type="PROSITE-ProRule" id="PRU00285"/>
    </source>
</evidence>
<dbReference type="EMBL" id="UZAU01000611">
    <property type="status" value="NOT_ANNOTATED_CDS"/>
    <property type="molecule type" value="Genomic_DNA"/>
</dbReference>
<evidence type="ECO:0000256" key="2">
    <source>
        <dbReference type="RuleBase" id="RU003616"/>
    </source>
</evidence>
<evidence type="ECO:0000313" key="4">
    <source>
        <dbReference type="EnsemblPlants" id="cds.evm.model.06.1464"/>
    </source>
</evidence>
<feature type="domain" description="SHSP" evidence="3">
    <location>
        <begin position="1"/>
        <end position="113"/>
    </location>
</feature>
<dbReference type="PROSITE" id="PS01031">
    <property type="entry name" value="SHSP"/>
    <property type="match status" value="1"/>
</dbReference>
<dbReference type="EnsemblPlants" id="evm.model.06.1464">
    <property type="protein sequence ID" value="cds.evm.model.06.1464"/>
    <property type="gene ID" value="evm.TU.06.1464"/>
</dbReference>
<dbReference type="Gene3D" id="2.60.40.790">
    <property type="match status" value="1"/>
</dbReference>
<dbReference type="InterPro" id="IPR002068">
    <property type="entry name" value="A-crystallin/Hsp20_dom"/>
</dbReference>
<comment type="similarity">
    <text evidence="1 2">Belongs to the small heat shock protein (HSP20) family.</text>
</comment>
<dbReference type="InterPro" id="IPR008978">
    <property type="entry name" value="HSP20-like_chaperone"/>
</dbReference>
<proteinExistence type="inferred from homology"/>
<reference evidence="4" key="2">
    <citation type="submission" date="2021-03" db="UniProtKB">
        <authorList>
            <consortium name="EnsemblPlants"/>
        </authorList>
    </citation>
    <scope>IDENTIFICATION</scope>
</reference>
<sequence>MSSVPSPFRGRIGDPLDTYAIDVWDPLKDFSFFFPDYTSPTSAGEESSIPVPSQVKKEETKGRGMFLRWLRLPENAKLDQVKAGMECGLLTMVVPKAEVKKLDVSKAIQISGS</sequence>
<dbReference type="Pfam" id="PF00011">
    <property type="entry name" value="HSP20"/>
    <property type="match status" value="1"/>
</dbReference>
<keyword evidence="5" id="KW-1185">Reference proteome</keyword>
<dbReference type="Proteomes" id="UP000596661">
    <property type="component" value="Chromosome 6"/>
</dbReference>
<protein>
    <recommendedName>
        <fullName evidence="3">SHSP domain-containing protein</fullName>
    </recommendedName>
</protein>
<accession>A0A803PUL3</accession>